<evidence type="ECO:0000256" key="4">
    <source>
        <dbReference type="ARBA" id="ARBA00022729"/>
    </source>
</evidence>
<dbReference type="SUPFAM" id="SSF81296">
    <property type="entry name" value="E set domains"/>
    <property type="match status" value="1"/>
</dbReference>
<dbReference type="UniPathway" id="UPA00637"/>
<dbReference type="Proteomes" id="UP000192917">
    <property type="component" value="Unassembled WGS sequence"/>
</dbReference>
<comment type="similarity">
    <text evidence="3">Belongs to the OpgD/OpgG family.</text>
</comment>
<dbReference type="FunFam" id="2.70.98.10:FF:000001">
    <property type="entry name" value="Glucans biosynthesis protein G"/>
    <property type="match status" value="1"/>
</dbReference>
<feature type="domain" description="Glucan biosynthesis periplasmic MdoG C-terminal" evidence="6">
    <location>
        <begin position="45"/>
        <end position="523"/>
    </location>
</feature>
<sequence>MSHSPERREFLGTLGLAGLLWLAGAAPGSAAQRAAGLRLGEPRPFSFEALTEQARRLAAAPYEPPYRPAPEIVQKIDYQTHGQIRFRAEDALFAEGPGVYPATFFHLGMFFPKKVTMHVVRDGAASEILYDPAYFDMPADSIARQLPQDAGFAGFRFQESRHRKDWKTQDWVAFLGASYFRAIGELGQYGLSARGIAIDTAVPGPEEFPDFKAFWIAPAPSEADPALVYALLDGPSLAGAYAFKLWRTEGVVMEIETRLFLRKAVQRLGIAPLTSMYWYSETDRDSAHDWRPEVHDSDGLAIWTGGGERLWRPLNNPPVPVTSSFVDKGPRGFGLLQRDRNFDHFLDGVHYELRPSVWVEPLDDWGDGAVQLVELNTDDEIHDNIGAFWVPAQASGPGVAYSFRYRLHWLADQPYPPKEIAQCVATRRGRGGEPGKPRPQGVEKFVVEFAGGPLEELDGDAKVTPVLDSSRGEISYVFVERIPGTRRWRVQFDLTAPGREPAELRGFLRLGKRPLTETWLYQYRPPAIARSANAG</sequence>
<dbReference type="EMBL" id="FWZX01000013">
    <property type="protein sequence ID" value="SMF39475.1"/>
    <property type="molecule type" value="Genomic_DNA"/>
</dbReference>
<evidence type="ECO:0000256" key="2">
    <source>
        <dbReference type="ARBA" id="ARBA00005001"/>
    </source>
</evidence>
<dbReference type="GO" id="GO:0030246">
    <property type="term" value="F:carbohydrate binding"/>
    <property type="evidence" value="ECO:0007669"/>
    <property type="project" value="InterPro"/>
</dbReference>
<dbReference type="InterPro" id="IPR011013">
    <property type="entry name" value="Gal_mutarotase_sf_dom"/>
</dbReference>
<evidence type="ECO:0000313" key="7">
    <source>
        <dbReference type="EMBL" id="SMF39475.1"/>
    </source>
</evidence>
<dbReference type="PANTHER" id="PTHR30504">
    <property type="entry name" value="GLUCANS BIOSYNTHESIS PROTEIN"/>
    <property type="match status" value="1"/>
</dbReference>
<dbReference type="PROSITE" id="PS51318">
    <property type="entry name" value="TAT"/>
    <property type="match status" value="1"/>
</dbReference>
<dbReference type="Gene3D" id="2.60.40.10">
    <property type="entry name" value="Immunoglobulins"/>
    <property type="match status" value="1"/>
</dbReference>
<name>A0A1Y6C379_9PROT</name>
<dbReference type="SUPFAM" id="SSF74650">
    <property type="entry name" value="Galactose mutarotase-like"/>
    <property type="match status" value="1"/>
</dbReference>
<dbReference type="RefSeq" id="WP_085123816.1">
    <property type="nucleotide sequence ID" value="NZ_FWZX01000013.1"/>
</dbReference>
<keyword evidence="8" id="KW-1185">Reference proteome</keyword>
<dbReference type="STRING" id="560819.SAMN05428998_113140"/>
<evidence type="ECO:0000256" key="3">
    <source>
        <dbReference type="ARBA" id="ARBA00009284"/>
    </source>
</evidence>
<keyword evidence="4" id="KW-0732">Signal</keyword>
<organism evidence="7 8">
    <name type="scientific">Tistlia consotensis USBA 355</name>
    <dbReference type="NCBI Taxonomy" id="560819"/>
    <lineage>
        <taxon>Bacteria</taxon>
        <taxon>Pseudomonadati</taxon>
        <taxon>Pseudomonadota</taxon>
        <taxon>Alphaproteobacteria</taxon>
        <taxon>Rhodospirillales</taxon>
        <taxon>Rhodovibrionaceae</taxon>
        <taxon>Tistlia</taxon>
    </lineage>
</organism>
<dbReference type="InterPro" id="IPR013783">
    <property type="entry name" value="Ig-like_fold"/>
</dbReference>
<dbReference type="InterPro" id="IPR014438">
    <property type="entry name" value="Glucan_biosyn_MdoG/MdoD"/>
</dbReference>
<dbReference type="Gene3D" id="2.70.98.10">
    <property type="match status" value="1"/>
</dbReference>
<dbReference type="PIRSF" id="PIRSF006281">
    <property type="entry name" value="MdoG"/>
    <property type="match status" value="1"/>
</dbReference>
<dbReference type="GO" id="GO:0051274">
    <property type="term" value="P:beta-glucan biosynthetic process"/>
    <property type="evidence" value="ECO:0007669"/>
    <property type="project" value="TreeGrafter"/>
</dbReference>
<proteinExistence type="inferred from homology"/>
<gene>
    <name evidence="7" type="ORF">SAMN05428998_113140</name>
</gene>
<dbReference type="GO" id="GO:0003824">
    <property type="term" value="F:catalytic activity"/>
    <property type="evidence" value="ECO:0007669"/>
    <property type="project" value="InterPro"/>
</dbReference>
<dbReference type="InterPro" id="IPR007444">
    <property type="entry name" value="Glucan_biosyn_MdoG_C"/>
</dbReference>
<dbReference type="InterPro" id="IPR014756">
    <property type="entry name" value="Ig_E-set"/>
</dbReference>
<accession>A0A1Y6C379</accession>
<evidence type="ECO:0000259" key="6">
    <source>
        <dbReference type="Pfam" id="PF04349"/>
    </source>
</evidence>
<dbReference type="GO" id="GO:0030288">
    <property type="term" value="C:outer membrane-bounded periplasmic space"/>
    <property type="evidence" value="ECO:0007669"/>
    <property type="project" value="TreeGrafter"/>
</dbReference>
<reference evidence="7 8" key="1">
    <citation type="submission" date="2017-04" db="EMBL/GenBank/DDBJ databases">
        <authorList>
            <person name="Afonso C.L."/>
            <person name="Miller P.J."/>
            <person name="Scott M.A."/>
            <person name="Spackman E."/>
            <person name="Goraichik I."/>
            <person name="Dimitrov K.M."/>
            <person name="Suarez D.L."/>
            <person name="Swayne D.E."/>
        </authorList>
    </citation>
    <scope>NUCLEOTIDE SEQUENCE [LARGE SCALE GENOMIC DNA]</scope>
    <source>
        <strain evidence="7 8">USBA 355</strain>
    </source>
</reference>
<keyword evidence="5" id="KW-0574">Periplasm</keyword>
<comment type="pathway">
    <text evidence="2">Glycan metabolism; osmoregulated periplasmic glucan (OPG) biosynthesis.</text>
</comment>
<dbReference type="PANTHER" id="PTHR30504:SF3">
    <property type="entry name" value="GLUCANS BIOSYNTHESIS PROTEIN D"/>
    <property type="match status" value="1"/>
</dbReference>
<evidence type="ECO:0000313" key="8">
    <source>
        <dbReference type="Proteomes" id="UP000192917"/>
    </source>
</evidence>
<dbReference type="InterPro" id="IPR014718">
    <property type="entry name" value="GH-type_carb-bd"/>
</dbReference>
<dbReference type="Pfam" id="PF04349">
    <property type="entry name" value="MdoG"/>
    <property type="match status" value="1"/>
</dbReference>
<protein>
    <submittedName>
        <fullName evidence="7">Glucans biosynthesis protein</fullName>
    </submittedName>
</protein>
<evidence type="ECO:0000256" key="1">
    <source>
        <dbReference type="ARBA" id="ARBA00004418"/>
    </source>
</evidence>
<comment type="subcellular location">
    <subcellularLocation>
        <location evidence="1">Periplasm</location>
    </subcellularLocation>
</comment>
<dbReference type="AlphaFoldDB" id="A0A1Y6C379"/>
<dbReference type="InterPro" id="IPR006311">
    <property type="entry name" value="TAT_signal"/>
</dbReference>
<evidence type="ECO:0000256" key="5">
    <source>
        <dbReference type="ARBA" id="ARBA00022764"/>
    </source>
</evidence>